<accession>A0A7Y6UPZ0</accession>
<protein>
    <submittedName>
        <fullName evidence="1">Uncharacterized protein</fullName>
    </submittedName>
</protein>
<dbReference type="AlphaFoldDB" id="A0A7Y6UPZ0"/>
<evidence type="ECO:0000313" key="2">
    <source>
        <dbReference type="Proteomes" id="UP000520198"/>
    </source>
</evidence>
<reference evidence="1 2" key="1">
    <citation type="submission" date="2020-06" db="EMBL/GenBank/DDBJ databases">
        <authorList>
            <person name="Grouzdev D.S."/>
        </authorList>
    </citation>
    <scope>NUCLEOTIDE SEQUENCE [LARGE SCALE GENOMIC DNA]</scope>
    <source>
        <strain evidence="1 2">HO-A22</strain>
    </source>
</reference>
<gene>
    <name evidence="1" type="ORF">HT585_21560</name>
</gene>
<evidence type="ECO:0000313" key="1">
    <source>
        <dbReference type="EMBL" id="NVD41459.1"/>
    </source>
</evidence>
<dbReference type="Proteomes" id="UP000520198">
    <property type="component" value="Unassembled WGS sequence"/>
</dbReference>
<dbReference type="RefSeq" id="WP_176354880.1">
    <property type="nucleotide sequence ID" value="NZ_JABWDU010000006.1"/>
</dbReference>
<keyword evidence="2" id="KW-1185">Reference proteome</keyword>
<dbReference type="EMBL" id="JABWDU010000006">
    <property type="protein sequence ID" value="NVD41459.1"/>
    <property type="molecule type" value="Genomic_DNA"/>
</dbReference>
<organism evidence="1 2">
    <name type="scientific">Ensifer oleiphilus</name>
    <dbReference type="NCBI Taxonomy" id="2742698"/>
    <lineage>
        <taxon>Bacteria</taxon>
        <taxon>Pseudomonadati</taxon>
        <taxon>Pseudomonadota</taxon>
        <taxon>Alphaproteobacteria</taxon>
        <taxon>Hyphomicrobiales</taxon>
        <taxon>Rhizobiaceae</taxon>
        <taxon>Sinorhizobium/Ensifer group</taxon>
        <taxon>Ensifer</taxon>
    </lineage>
</organism>
<proteinExistence type="predicted"/>
<name>A0A7Y6UPZ0_9HYPH</name>
<sequence length="47" mass="5316">MAITAFMFAHRLAANQRHLEENSKLVMRINGAQVRSCRRAFAAVSKL</sequence>
<comment type="caution">
    <text evidence="1">The sequence shown here is derived from an EMBL/GenBank/DDBJ whole genome shotgun (WGS) entry which is preliminary data.</text>
</comment>